<evidence type="ECO:0000313" key="3">
    <source>
        <dbReference type="Proteomes" id="UP000010473"/>
    </source>
</evidence>
<dbReference type="EMBL" id="CP003654">
    <property type="protein sequence ID" value="AFZ38118.1"/>
    <property type="molecule type" value="Genomic_DNA"/>
</dbReference>
<keyword evidence="2" id="KW-0808">Transferase</keyword>
<keyword evidence="2" id="KW-0328">Glycosyltransferase</keyword>
<dbReference type="GO" id="GO:0016757">
    <property type="term" value="F:glycosyltransferase activity"/>
    <property type="evidence" value="ECO:0007669"/>
    <property type="project" value="UniProtKB-KW"/>
</dbReference>
<protein>
    <submittedName>
        <fullName evidence="2">Phosphoribosyltransferase</fullName>
    </submittedName>
</protein>
<dbReference type="AlphaFoldDB" id="K9Y046"/>
<geneLocation type="plasmid" evidence="2 3">
    <name>pSTA7437.01</name>
</geneLocation>
<dbReference type="CDD" id="cd06223">
    <property type="entry name" value="PRTases_typeI"/>
    <property type="match status" value="1"/>
</dbReference>
<dbReference type="Gene3D" id="3.40.50.2020">
    <property type="match status" value="1"/>
</dbReference>
<evidence type="ECO:0000313" key="2">
    <source>
        <dbReference type="EMBL" id="AFZ38118.1"/>
    </source>
</evidence>
<dbReference type="HOGENOM" id="CLU_083583_0_0_3"/>
<dbReference type="Gene3D" id="3.30.1310.20">
    <property type="entry name" value="PRTase-like"/>
    <property type="match status" value="1"/>
</dbReference>
<proteinExistence type="predicted"/>
<dbReference type="Proteomes" id="UP000010473">
    <property type="component" value="Plasmid pSTA7437.01"/>
</dbReference>
<dbReference type="InterPro" id="IPR029057">
    <property type="entry name" value="PRTase-like"/>
</dbReference>
<keyword evidence="2" id="KW-0614">Plasmid</keyword>
<dbReference type="Pfam" id="PF00156">
    <property type="entry name" value="Pribosyltran"/>
    <property type="match status" value="1"/>
</dbReference>
<accession>K9Y046</accession>
<sequence>MNQVFSNRQEAGRRLATKLTAYANHPQAIVLGIPRGGVPVAYEIAKTLNLPLDVCLAKKLGLPNDPEITIGAITEDAQLPDNCSNITIINQNTTQHRVNSEKIKNTSFRTWLRYAAREKAELRWRDRYYQSFRPMLRVSQHTVIVVDDGIITGQTMQAAIAVLKRHKPEKIIIATPVAPLPAIEQLATQVDDFICLIKPKYLGAVDLWYEDFTPTTDREVCDVLSQVTHKILASSYSLPSYTKDNRYARTRKSS</sequence>
<dbReference type="RefSeq" id="WP_015212024.1">
    <property type="nucleotide sequence ID" value="NC_019765.1"/>
</dbReference>
<dbReference type="KEGG" id="scs:Sta7437_4662"/>
<feature type="domain" description="Phosphoribosyltransferase" evidence="1">
    <location>
        <begin position="10"/>
        <end position="178"/>
    </location>
</feature>
<dbReference type="InterPro" id="IPR000836">
    <property type="entry name" value="PRTase_dom"/>
</dbReference>
<dbReference type="OrthoDB" id="9810066at2"/>
<gene>
    <name evidence="2" type="ordered locus">Sta7437_4662</name>
</gene>
<evidence type="ECO:0000259" key="1">
    <source>
        <dbReference type="Pfam" id="PF00156"/>
    </source>
</evidence>
<dbReference type="SUPFAM" id="SSF53271">
    <property type="entry name" value="PRTase-like"/>
    <property type="match status" value="1"/>
</dbReference>
<organism evidence="2 3">
    <name type="scientific">Stanieria cyanosphaera (strain ATCC 29371 / PCC 7437)</name>
    <dbReference type="NCBI Taxonomy" id="111780"/>
    <lineage>
        <taxon>Bacteria</taxon>
        <taxon>Bacillati</taxon>
        <taxon>Cyanobacteriota</taxon>
        <taxon>Cyanophyceae</taxon>
        <taxon>Pleurocapsales</taxon>
        <taxon>Dermocarpellaceae</taxon>
        <taxon>Stanieria</taxon>
    </lineage>
</organism>
<reference evidence="3" key="1">
    <citation type="journal article" date="2013" name="Proc. Natl. Acad. Sci. U.S.A.">
        <title>Improving the coverage of the cyanobacterial phylum using diversity-driven genome sequencing.</title>
        <authorList>
            <person name="Shih P.M."/>
            <person name="Wu D."/>
            <person name="Latifi A."/>
            <person name="Axen S.D."/>
            <person name="Fewer D.P."/>
            <person name="Talla E."/>
            <person name="Calteau A."/>
            <person name="Cai F."/>
            <person name="Tandeau de Marsac N."/>
            <person name="Rippka R."/>
            <person name="Herdman M."/>
            <person name="Sivonen K."/>
            <person name="Coursin T."/>
            <person name="Laurent T."/>
            <person name="Goodwin L."/>
            <person name="Nolan M."/>
            <person name="Davenport K.W."/>
            <person name="Han C.S."/>
            <person name="Rubin E.M."/>
            <person name="Eisen J.A."/>
            <person name="Woyke T."/>
            <person name="Gugger M."/>
            <person name="Kerfeld C.A."/>
        </authorList>
    </citation>
    <scope>NUCLEOTIDE SEQUENCE [LARGE SCALE GENOMIC DNA]</scope>
    <source>
        <strain evidence="3">ATCC 29371 / PCC 7437</strain>
        <plasmid evidence="3">Plasmid pSTA7437.01</plasmid>
    </source>
</reference>
<name>K9Y046_STAC7</name>
<keyword evidence="3" id="KW-1185">Reference proteome</keyword>